<name>H0G6K5_RHIML</name>
<evidence type="ECO:0000313" key="2">
    <source>
        <dbReference type="Proteomes" id="UP000004038"/>
    </source>
</evidence>
<sequence length="35" mass="3826">MTAPKRYSKTMLGIARLLSCRAAVTSPQTRAAMSR</sequence>
<protein>
    <submittedName>
        <fullName evidence="1">Uncharacterized protein</fullName>
    </submittedName>
</protein>
<accession>H0G6K5</accession>
<evidence type="ECO:0000313" key="1">
    <source>
        <dbReference type="EMBL" id="EHK75043.1"/>
    </source>
</evidence>
<organism evidence="1 2">
    <name type="scientific">Sinorhizobium meliloti CCNWSX0020</name>
    <dbReference type="NCBI Taxonomy" id="1107881"/>
    <lineage>
        <taxon>Bacteria</taxon>
        <taxon>Pseudomonadati</taxon>
        <taxon>Pseudomonadota</taxon>
        <taxon>Alphaproteobacteria</taxon>
        <taxon>Hyphomicrobiales</taxon>
        <taxon>Rhizobiaceae</taxon>
        <taxon>Sinorhizobium/Ensifer group</taxon>
        <taxon>Sinorhizobium</taxon>
    </lineage>
</organism>
<proteinExistence type="predicted"/>
<dbReference type="AlphaFoldDB" id="H0G6K5"/>
<dbReference type="EMBL" id="AGVV01000069">
    <property type="protein sequence ID" value="EHK75043.1"/>
    <property type="molecule type" value="Genomic_DNA"/>
</dbReference>
<gene>
    <name evidence="1" type="ORF">SM0020_25646</name>
</gene>
<reference evidence="1 2" key="1">
    <citation type="journal article" date="2012" name="J. Bacteriol.">
        <title>Draft Genome Sequence of Sinorhizobium meliloti CCNWSX0020, a Nitrogen-Fixing Symbiont with Copper Tolerance Capability Isolated from Lead-Zinc Mine Tailings.</title>
        <authorList>
            <person name="Li Z."/>
            <person name="Ma Z."/>
            <person name="Hao X."/>
            <person name="Wei G."/>
        </authorList>
    </citation>
    <scope>NUCLEOTIDE SEQUENCE [LARGE SCALE GENOMIC DNA]</scope>
    <source>
        <strain evidence="1 2">CCNWSX0020</strain>
    </source>
</reference>
<dbReference type="Proteomes" id="UP000004038">
    <property type="component" value="Unassembled WGS sequence"/>
</dbReference>